<keyword evidence="7 9" id="KW-0472">Membrane</keyword>
<accession>A0A849P165</accession>
<dbReference type="InterPro" id="IPR055348">
    <property type="entry name" value="DctQ"/>
</dbReference>
<evidence type="ECO:0000256" key="3">
    <source>
        <dbReference type="ARBA" id="ARBA00022475"/>
    </source>
</evidence>
<dbReference type="PANTHER" id="PTHR35011:SF10">
    <property type="entry name" value="TRAP TRANSPORTER SMALL PERMEASE PROTEIN"/>
    <property type="match status" value="1"/>
</dbReference>
<evidence type="ECO:0000256" key="9">
    <source>
        <dbReference type="RuleBase" id="RU369079"/>
    </source>
</evidence>
<protein>
    <recommendedName>
        <fullName evidence="9">TRAP transporter small permease protein</fullName>
    </recommendedName>
</protein>
<dbReference type="GO" id="GO:0005886">
    <property type="term" value="C:plasma membrane"/>
    <property type="evidence" value="ECO:0007669"/>
    <property type="project" value="UniProtKB-SubCell"/>
</dbReference>
<feature type="transmembrane region" description="Helical" evidence="9">
    <location>
        <begin position="84"/>
        <end position="106"/>
    </location>
</feature>
<comment type="subcellular location">
    <subcellularLocation>
        <location evidence="1 9">Cell inner membrane</location>
        <topology evidence="1 9">Multi-pass membrane protein</topology>
    </subcellularLocation>
</comment>
<dbReference type="GO" id="GO:0022857">
    <property type="term" value="F:transmembrane transporter activity"/>
    <property type="evidence" value="ECO:0007669"/>
    <property type="project" value="UniProtKB-UniRule"/>
</dbReference>
<comment type="caution">
    <text evidence="11">The sequence shown here is derived from an EMBL/GenBank/DDBJ whole genome shotgun (WGS) entry which is preliminary data.</text>
</comment>
<reference evidence="11 12" key="1">
    <citation type="submission" date="2020-05" db="EMBL/GenBank/DDBJ databases">
        <authorList>
            <person name="Niu N."/>
        </authorList>
    </citation>
    <scope>NUCLEOTIDE SEQUENCE [LARGE SCALE GENOMIC DNA]</scope>
    <source>
        <strain evidence="11 12">3340-03</strain>
    </source>
</reference>
<keyword evidence="4 9" id="KW-0997">Cell inner membrane</keyword>
<proteinExistence type="inferred from homology"/>
<keyword evidence="3" id="KW-1003">Cell membrane</keyword>
<comment type="similarity">
    <text evidence="8 9">Belongs to the TRAP transporter small permease family.</text>
</comment>
<evidence type="ECO:0000256" key="1">
    <source>
        <dbReference type="ARBA" id="ARBA00004429"/>
    </source>
</evidence>
<dbReference type="RefSeq" id="WP_171679798.1">
    <property type="nucleotide sequence ID" value="NZ_JABGBN010000001.1"/>
</dbReference>
<keyword evidence="5 9" id="KW-0812">Transmembrane</keyword>
<evidence type="ECO:0000259" key="10">
    <source>
        <dbReference type="Pfam" id="PF04290"/>
    </source>
</evidence>
<feature type="transmembrane region" description="Helical" evidence="9">
    <location>
        <begin position="45"/>
        <end position="63"/>
    </location>
</feature>
<feature type="transmembrane region" description="Helical" evidence="9">
    <location>
        <begin position="126"/>
        <end position="146"/>
    </location>
</feature>
<evidence type="ECO:0000256" key="6">
    <source>
        <dbReference type="ARBA" id="ARBA00022989"/>
    </source>
</evidence>
<feature type="transmembrane region" description="Helical" evidence="9">
    <location>
        <begin position="12"/>
        <end position="33"/>
    </location>
</feature>
<dbReference type="Proteomes" id="UP000537862">
    <property type="component" value="Unassembled WGS sequence"/>
</dbReference>
<evidence type="ECO:0000256" key="4">
    <source>
        <dbReference type="ARBA" id="ARBA00022519"/>
    </source>
</evidence>
<dbReference type="GO" id="GO:0015740">
    <property type="term" value="P:C4-dicarboxylate transport"/>
    <property type="evidence" value="ECO:0007669"/>
    <property type="project" value="TreeGrafter"/>
</dbReference>
<keyword evidence="12" id="KW-1185">Reference proteome</keyword>
<dbReference type="EMBL" id="JABGBN010000001">
    <property type="protein sequence ID" value="NOL51130.1"/>
    <property type="molecule type" value="Genomic_DNA"/>
</dbReference>
<dbReference type="AlphaFoldDB" id="A0A849P165"/>
<evidence type="ECO:0000256" key="2">
    <source>
        <dbReference type="ARBA" id="ARBA00022448"/>
    </source>
</evidence>
<dbReference type="InterPro" id="IPR007387">
    <property type="entry name" value="TRAP_DctQ"/>
</dbReference>
<gene>
    <name evidence="11" type="ORF">HKX39_02920</name>
</gene>
<comment type="subunit">
    <text evidence="9">The complex comprises the extracytoplasmic solute receptor protein and the two transmembrane proteins.</text>
</comment>
<evidence type="ECO:0000313" key="12">
    <source>
        <dbReference type="Proteomes" id="UP000537862"/>
    </source>
</evidence>
<evidence type="ECO:0000256" key="5">
    <source>
        <dbReference type="ARBA" id="ARBA00022692"/>
    </source>
</evidence>
<evidence type="ECO:0000256" key="7">
    <source>
        <dbReference type="ARBA" id="ARBA00023136"/>
    </source>
</evidence>
<organism evidence="11 12">
    <name type="scientific">Pelistega suis</name>
    <dbReference type="NCBI Taxonomy" id="1631957"/>
    <lineage>
        <taxon>Bacteria</taxon>
        <taxon>Pseudomonadati</taxon>
        <taxon>Pseudomonadota</taxon>
        <taxon>Betaproteobacteria</taxon>
        <taxon>Burkholderiales</taxon>
        <taxon>Alcaligenaceae</taxon>
        <taxon>Pelistega</taxon>
    </lineage>
</organism>
<name>A0A849P165_9BURK</name>
<feature type="domain" description="Tripartite ATP-independent periplasmic transporters DctQ component" evidence="10">
    <location>
        <begin position="23"/>
        <end position="153"/>
    </location>
</feature>
<evidence type="ECO:0000256" key="8">
    <source>
        <dbReference type="ARBA" id="ARBA00038436"/>
    </source>
</evidence>
<keyword evidence="2 9" id="KW-0813">Transport</keyword>
<dbReference type="PANTHER" id="PTHR35011">
    <property type="entry name" value="2,3-DIKETO-L-GULONATE TRAP TRANSPORTER SMALL PERMEASE PROTEIN YIAM"/>
    <property type="match status" value="1"/>
</dbReference>
<sequence length="165" mass="18058">MRKFLDGLYNVAAYAAALFMVSILVCVLLLIVGRQLGWYIPGLNAYAGYSMAAASFLALAHTFKQNEHIRVTLVLNALPSTPRHILNLLSLVIALGLSATVAYYSVNLVLESYAFNDLSVEEDATPLWIPQLAMAVGSIIFAIALLDELVRTWVTKEDIIISNAE</sequence>
<keyword evidence="6 9" id="KW-1133">Transmembrane helix</keyword>
<dbReference type="Pfam" id="PF04290">
    <property type="entry name" value="DctQ"/>
    <property type="match status" value="1"/>
</dbReference>
<comment type="function">
    <text evidence="9">Part of the tripartite ATP-independent periplasmic (TRAP) transport system.</text>
</comment>
<evidence type="ECO:0000313" key="11">
    <source>
        <dbReference type="EMBL" id="NOL51130.1"/>
    </source>
</evidence>